<dbReference type="SMART" id="SM00388">
    <property type="entry name" value="HisKA"/>
    <property type="match status" value="1"/>
</dbReference>
<keyword evidence="3" id="KW-0597">Phosphoprotein</keyword>
<dbReference type="RefSeq" id="WP_052445978.1">
    <property type="nucleotide sequence ID" value="NZ_FNGU01000005.1"/>
</dbReference>
<dbReference type="SUPFAM" id="SSF55785">
    <property type="entry name" value="PYP-like sensor domain (PAS domain)"/>
    <property type="match status" value="1"/>
</dbReference>
<dbReference type="PRINTS" id="PR00344">
    <property type="entry name" value="BCTRLSENSOR"/>
</dbReference>
<dbReference type="InterPro" id="IPR000014">
    <property type="entry name" value="PAS"/>
</dbReference>
<keyword evidence="9" id="KW-1133">Transmembrane helix</keyword>
<proteinExistence type="predicted"/>
<dbReference type="OrthoDB" id="5416317at2"/>
<dbReference type="CDD" id="cd18774">
    <property type="entry name" value="PDC2_HK_sensor"/>
    <property type="match status" value="1"/>
</dbReference>
<feature type="coiled-coil region" evidence="8">
    <location>
        <begin position="327"/>
        <end position="354"/>
    </location>
</feature>
<evidence type="ECO:0000256" key="5">
    <source>
        <dbReference type="ARBA" id="ARBA00022777"/>
    </source>
</evidence>
<dbReference type="CDD" id="cd00082">
    <property type="entry name" value="HisKA"/>
    <property type="match status" value="1"/>
</dbReference>
<evidence type="ECO:0000256" key="4">
    <source>
        <dbReference type="ARBA" id="ARBA00022679"/>
    </source>
</evidence>
<dbReference type="PANTHER" id="PTHR43047">
    <property type="entry name" value="TWO-COMPONENT HISTIDINE PROTEIN KINASE"/>
    <property type="match status" value="1"/>
</dbReference>
<dbReference type="SMART" id="SM00387">
    <property type="entry name" value="HATPase_c"/>
    <property type="match status" value="1"/>
</dbReference>
<dbReference type="GO" id="GO:0005886">
    <property type="term" value="C:plasma membrane"/>
    <property type="evidence" value="ECO:0007669"/>
    <property type="project" value="TreeGrafter"/>
</dbReference>
<evidence type="ECO:0000256" key="8">
    <source>
        <dbReference type="SAM" id="Coils"/>
    </source>
</evidence>
<feature type="transmembrane region" description="Helical" evidence="9">
    <location>
        <begin position="298"/>
        <end position="320"/>
    </location>
</feature>
<gene>
    <name evidence="11" type="ORF">SAMN05660860_02342</name>
</gene>
<dbReference type="Pfam" id="PF00512">
    <property type="entry name" value="HisKA"/>
    <property type="match status" value="1"/>
</dbReference>
<dbReference type="GO" id="GO:0000155">
    <property type="term" value="F:phosphorelay sensor kinase activity"/>
    <property type="evidence" value="ECO:0007669"/>
    <property type="project" value="InterPro"/>
</dbReference>
<dbReference type="Gene3D" id="3.30.450.20">
    <property type="entry name" value="PAS domain"/>
    <property type="match status" value="2"/>
</dbReference>
<dbReference type="PANTHER" id="PTHR43047:SF72">
    <property type="entry name" value="OSMOSENSING HISTIDINE PROTEIN KINASE SLN1"/>
    <property type="match status" value="1"/>
</dbReference>
<dbReference type="Gene3D" id="3.30.565.10">
    <property type="entry name" value="Histidine kinase-like ATPase, C-terminal domain"/>
    <property type="match status" value="1"/>
</dbReference>
<dbReference type="GO" id="GO:0009927">
    <property type="term" value="F:histidine phosphotransfer kinase activity"/>
    <property type="evidence" value="ECO:0007669"/>
    <property type="project" value="TreeGrafter"/>
</dbReference>
<dbReference type="AlphaFoldDB" id="A0A1G9SEA9"/>
<organism evidence="11 12">
    <name type="scientific">Geoalkalibacter ferrihydriticus</name>
    <dbReference type="NCBI Taxonomy" id="392333"/>
    <lineage>
        <taxon>Bacteria</taxon>
        <taxon>Pseudomonadati</taxon>
        <taxon>Thermodesulfobacteriota</taxon>
        <taxon>Desulfuromonadia</taxon>
        <taxon>Desulfuromonadales</taxon>
        <taxon>Geoalkalibacteraceae</taxon>
        <taxon>Geoalkalibacter</taxon>
    </lineage>
</organism>
<reference evidence="11 12" key="1">
    <citation type="submission" date="2016-10" db="EMBL/GenBank/DDBJ databases">
        <authorList>
            <person name="de Groot N.N."/>
        </authorList>
    </citation>
    <scope>NUCLEOTIDE SEQUENCE [LARGE SCALE GENOMIC DNA]</scope>
    <source>
        <strain evidence="11 12">DSM 17813</strain>
    </source>
</reference>
<evidence type="ECO:0000256" key="2">
    <source>
        <dbReference type="ARBA" id="ARBA00012438"/>
    </source>
</evidence>
<dbReference type="InterPro" id="IPR003661">
    <property type="entry name" value="HisK_dim/P_dom"/>
</dbReference>
<dbReference type="CDD" id="cd00075">
    <property type="entry name" value="HATPase"/>
    <property type="match status" value="1"/>
</dbReference>
<keyword evidence="9" id="KW-0812">Transmembrane</keyword>
<feature type="transmembrane region" description="Helical" evidence="9">
    <location>
        <begin position="21"/>
        <end position="43"/>
    </location>
</feature>
<evidence type="ECO:0000313" key="11">
    <source>
        <dbReference type="EMBL" id="SDM33808.1"/>
    </source>
</evidence>
<evidence type="ECO:0000256" key="1">
    <source>
        <dbReference type="ARBA" id="ARBA00000085"/>
    </source>
</evidence>
<evidence type="ECO:0000256" key="9">
    <source>
        <dbReference type="SAM" id="Phobius"/>
    </source>
</evidence>
<dbReference type="InterPro" id="IPR004358">
    <property type="entry name" value="Sig_transdc_His_kin-like_C"/>
</dbReference>
<dbReference type="InterPro" id="IPR003594">
    <property type="entry name" value="HATPase_dom"/>
</dbReference>
<evidence type="ECO:0000256" key="6">
    <source>
        <dbReference type="ARBA" id="ARBA00023012"/>
    </source>
</evidence>
<keyword evidence="6" id="KW-0902">Two-component regulatory system</keyword>
<evidence type="ECO:0000256" key="3">
    <source>
        <dbReference type="ARBA" id="ARBA00022553"/>
    </source>
</evidence>
<dbReference type="FunFam" id="3.30.565.10:FF:000006">
    <property type="entry name" value="Sensor histidine kinase WalK"/>
    <property type="match status" value="1"/>
</dbReference>
<dbReference type="EC" id="2.7.13.3" evidence="2"/>
<evidence type="ECO:0000256" key="7">
    <source>
        <dbReference type="ARBA" id="ARBA00023136"/>
    </source>
</evidence>
<keyword evidence="4" id="KW-0808">Transferase</keyword>
<dbReference type="FunFam" id="1.10.287.130:FF:000001">
    <property type="entry name" value="Two-component sensor histidine kinase"/>
    <property type="match status" value="1"/>
</dbReference>
<dbReference type="PROSITE" id="PS50109">
    <property type="entry name" value="HIS_KIN"/>
    <property type="match status" value="1"/>
</dbReference>
<evidence type="ECO:0000259" key="10">
    <source>
        <dbReference type="PROSITE" id="PS50109"/>
    </source>
</evidence>
<accession>A0A1G9SEA9</accession>
<dbReference type="EMBL" id="FNGU01000005">
    <property type="protein sequence ID" value="SDM33808.1"/>
    <property type="molecule type" value="Genomic_DNA"/>
</dbReference>
<dbReference type="STRING" id="392333.SAMN05660860_02342"/>
<sequence>MGQPSHYAIKGLRKKILLSSVIYTLAALLIISLLSIIPLINWMRGSAERHLIHAAEIRSLAVEEYLARMVEITRQINSRSAARQYLAHHLAERLPFEQVSSATRAILKDALATSIEAVGITRTDRDGRVIAEVGQVVPVEILPILGGAIPHIQILDPILLEDQLFLVVRGTIFDDTQQPLGYDLVMFTTTNLQRILWNPTALGISGESFLARQTENTTVLFFPSHRGKDEIYNLRLDDSHLQAAISRATSGETGDMRIPADGSAGKRVVAFAPVSGSDWALLVTKEQQELMAPVRKQVFTVAGLVLLLTALATLGMLVLLRPMTGRVMVFAEELDNLNRDLKQEISERKKAEISLLRSQREWERTFEAITDAVAIRDIQGNLLKMNHATAQLLQELAPGEKAETGCRRLFGFDKPPPECLFCRMVAEKEAQCGERHLAEVDRWFHVACYPLFDDDNTLWGGVLVAQDVSEQKKMERIKDEMISSVSHEMRTPLTAMLGFVEFMLENPVERAQQIDYLQTIYRETERLNELVSNFLDLQRLQAQVESYHFKKLDICSLLHETAHLFKVTSKKHQVNIQCPEQLPKVQVDEKRLMQALKNLLSNAIKYSPEGGNVMLSAQVEKERIVISVQDQGMGIPSQMRERIFERFYRVDESDRRMPGGIGLGLSLVREVIKSHGGEVWVESETGVGSTFYFSLPLEGSKAQGN</sequence>
<keyword evidence="5 11" id="KW-0418">Kinase</keyword>
<dbReference type="InterPro" id="IPR036890">
    <property type="entry name" value="HATPase_C_sf"/>
</dbReference>
<protein>
    <recommendedName>
        <fullName evidence="2">histidine kinase</fullName>
        <ecNumber evidence="2">2.7.13.3</ecNumber>
    </recommendedName>
</protein>
<dbReference type="Gene3D" id="1.10.287.130">
    <property type="match status" value="1"/>
</dbReference>
<dbReference type="SUPFAM" id="SSF47384">
    <property type="entry name" value="Homodimeric domain of signal transducing histidine kinase"/>
    <property type="match status" value="1"/>
</dbReference>
<dbReference type="SUPFAM" id="SSF55874">
    <property type="entry name" value="ATPase domain of HSP90 chaperone/DNA topoisomerase II/histidine kinase"/>
    <property type="match status" value="1"/>
</dbReference>
<evidence type="ECO:0000313" key="12">
    <source>
        <dbReference type="Proteomes" id="UP000182146"/>
    </source>
</evidence>
<dbReference type="InterPro" id="IPR036097">
    <property type="entry name" value="HisK_dim/P_sf"/>
</dbReference>
<keyword evidence="8" id="KW-0175">Coiled coil</keyword>
<name>A0A1G9SEA9_9BACT</name>
<dbReference type="Proteomes" id="UP000182146">
    <property type="component" value="Unassembled WGS sequence"/>
</dbReference>
<dbReference type="InterPro" id="IPR035965">
    <property type="entry name" value="PAS-like_dom_sf"/>
</dbReference>
<dbReference type="InterPro" id="IPR005467">
    <property type="entry name" value="His_kinase_dom"/>
</dbReference>
<dbReference type="Pfam" id="PF13426">
    <property type="entry name" value="PAS_9"/>
    <property type="match status" value="1"/>
</dbReference>
<keyword evidence="7 9" id="KW-0472">Membrane</keyword>
<feature type="domain" description="Histidine kinase" evidence="10">
    <location>
        <begin position="484"/>
        <end position="699"/>
    </location>
</feature>
<dbReference type="Pfam" id="PF02518">
    <property type="entry name" value="HATPase_c"/>
    <property type="match status" value="1"/>
</dbReference>
<comment type="catalytic activity">
    <reaction evidence="1">
        <text>ATP + protein L-histidine = ADP + protein N-phospho-L-histidine.</text>
        <dbReference type="EC" id="2.7.13.3"/>
    </reaction>
</comment>